<dbReference type="Proteomes" id="UP001524501">
    <property type="component" value="Unassembled WGS sequence"/>
</dbReference>
<gene>
    <name evidence="2" type="ORF">NOF53_19290</name>
</gene>
<evidence type="ECO:0000313" key="3">
    <source>
        <dbReference type="Proteomes" id="UP001524501"/>
    </source>
</evidence>
<keyword evidence="3" id="KW-1185">Reference proteome</keyword>
<sequence length="122" mass="13035">MAVQLDPPAETMSVRAALRSPRRSTMDTLSIIAPYALAMALVGLLESLMTAKLVDDVTDTHSDKTRKGWGRGDRSSVPVNRRPLCRSWSPTVAGRAGDGADAPTSSRVVVRVTVDARACGRT</sequence>
<accession>A0ABT1QG67</accession>
<dbReference type="EMBL" id="JANFQF010000017">
    <property type="protein sequence ID" value="MCQ4121283.1"/>
    <property type="molecule type" value="Genomic_DNA"/>
</dbReference>
<name>A0ABT1QG67_9NOCA</name>
<reference evidence="2 3" key="1">
    <citation type="submission" date="2022-07" db="EMBL/GenBank/DDBJ databases">
        <title>Degradation activity of malathion, p-nitrophenol and potential low-temperature adaptation strategy of Rhodococcus sp. FXJ9.536.</title>
        <authorList>
            <person name="Huang J."/>
            <person name="Huang Y."/>
        </authorList>
    </citation>
    <scope>NUCLEOTIDE SEQUENCE [LARGE SCALE GENOMIC DNA]</scope>
    <source>
        <strain evidence="2 3">FXJ9.536</strain>
    </source>
</reference>
<protein>
    <submittedName>
        <fullName evidence="2">Uncharacterized protein</fullName>
    </submittedName>
</protein>
<feature type="compositionally biased region" description="Basic and acidic residues" evidence="1">
    <location>
        <begin position="57"/>
        <end position="74"/>
    </location>
</feature>
<comment type="caution">
    <text evidence="2">The sequence shown here is derived from an EMBL/GenBank/DDBJ whole genome shotgun (WGS) entry which is preliminary data.</text>
</comment>
<proteinExistence type="predicted"/>
<feature type="region of interest" description="Disordered" evidence="1">
    <location>
        <begin position="57"/>
        <end position="104"/>
    </location>
</feature>
<dbReference type="RefSeq" id="WP_255971646.1">
    <property type="nucleotide sequence ID" value="NZ_JANFQF010000017.1"/>
</dbReference>
<organism evidence="2 3">
    <name type="scientific">Rhodococcus tibetensis</name>
    <dbReference type="NCBI Taxonomy" id="2965064"/>
    <lineage>
        <taxon>Bacteria</taxon>
        <taxon>Bacillati</taxon>
        <taxon>Actinomycetota</taxon>
        <taxon>Actinomycetes</taxon>
        <taxon>Mycobacteriales</taxon>
        <taxon>Nocardiaceae</taxon>
        <taxon>Rhodococcus</taxon>
    </lineage>
</organism>
<evidence type="ECO:0000313" key="2">
    <source>
        <dbReference type="EMBL" id="MCQ4121283.1"/>
    </source>
</evidence>
<evidence type="ECO:0000256" key="1">
    <source>
        <dbReference type="SAM" id="MobiDB-lite"/>
    </source>
</evidence>